<dbReference type="PATRIC" id="fig|1229205.11.peg.5564"/>
<dbReference type="InterPro" id="IPR029016">
    <property type="entry name" value="GAF-like_dom_sf"/>
</dbReference>
<proteinExistence type="predicted"/>
<dbReference type="Gene3D" id="1.10.10.10">
    <property type="entry name" value="Winged helix-like DNA-binding domain superfamily/Winged helix DNA-binding domain"/>
    <property type="match status" value="1"/>
</dbReference>
<dbReference type="Pfam" id="PF09339">
    <property type="entry name" value="HTH_IclR"/>
    <property type="match status" value="1"/>
</dbReference>
<dbReference type="PROSITE" id="PS51078">
    <property type="entry name" value="ICLR_ED"/>
    <property type="match status" value="1"/>
</dbReference>
<keyword evidence="1" id="KW-0805">Transcription regulation</keyword>
<dbReference type="InterPro" id="IPR036390">
    <property type="entry name" value="WH_DNA-bd_sf"/>
</dbReference>
<dbReference type="SUPFAM" id="SSF55781">
    <property type="entry name" value="GAF domain-like"/>
    <property type="match status" value="1"/>
</dbReference>
<dbReference type="Proteomes" id="UP000010105">
    <property type="component" value="Chromosome 2"/>
</dbReference>
<feature type="domain" description="HTH iclR-type" evidence="4">
    <location>
        <begin position="29"/>
        <end position="91"/>
    </location>
</feature>
<dbReference type="GO" id="GO:0045892">
    <property type="term" value="P:negative regulation of DNA-templated transcription"/>
    <property type="evidence" value="ECO:0007669"/>
    <property type="project" value="TreeGrafter"/>
</dbReference>
<dbReference type="PANTHER" id="PTHR30136:SF24">
    <property type="entry name" value="HTH-TYPE TRANSCRIPTIONAL REPRESSOR ALLR"/>
    <property type="match status" value="1"/>
</dbReference>
<evidence type="ECO:0000259" key="4">
    <source>
        <dbReference type="PROSITE" id="PS51077"/>
    </source>
</evidence>
<sequence length="271" mass="29816">MKSNTRFFALQARRVRALVRRARISEICMKSLLKSLEILEAVSQNQPVSVGVLARLLDMPKSSVQRVLLTFHEAGWLRQTSGDLTRWEVGPRILGVRPAALRGGALYAAAREPMRELRDLTNETVHLSVPDSTNAMVLIDRADCTQNVRTFSPIGDLSPFHATATGLAVLAYMKDADVDEILSRDLPKFSETTPCDPTEIRLELERIRQRGYSVNLSQYRQAVCAIGAPIIDSDGAPAASICISMPESRYDPARLDEWGKAVAKAAAAISV</sequence>
<dbReference type="InterPro" id="IPR005471">
    <property type="entry name" value="Tscrpt_reg_IclR_N"/>
</dbReference>
<dbReference type="HOGENOM" id="CLU_062618_6_0_4"/>
<protein>
    <submittedName>
        <fullName evidence="6">IclR family transcriptional regulator, acetate operon repressor</fullName>
    </submittedName>
</protein>
<dbReference type="eggNOG" id="COG1414">
    <property type="taxonomic scope" value="Bacteria"/>
</dbReference>
<evidence type="ECO:0000256" key="2">
    <source>
        <dbReference type="ARBA" id="ARBA00023125"/>
    </source>
</evidence>
<dbReference type="InterPro" id="IPR014757">
    <property type="entry name" value="Tscrpt_reg_IclR_C"/>
</dbReference>
<feature type="domain" description="IclR-ED" evidence="5">
    <location>
        <begin position="92"/>
        <end position="271"/>
    </location>
</feature>
<keyword evidence="3" id="KW-0804">Transcription</keyword>
<organism evidence="6 7">
    <name type="scientific">Paraburkholderia phenoliruptrix BR3459a</name>
    <dbReference type="NCBI Taxonomy" id="1229205"/>
    <lineage>
        <taxon>Bacteria</taxon>
        <taxon>Pseudomonadati</taxon>
        <taxon>Pseudomonadota</taxon>
        <taxon>Betaproteobacteria</taxon>
        <taxon>Burkholderiales</taxon>
        <taxon>Burkholderiaceae</taxon>
        <taxon>Paraburkholderia</taxon>
    </lineage>
</organism>
<evidence type="ECO:0000313" key="7">
    <source>
        <dbReference type="Proteomes" id="UP000010105"/>
    </source>
</evidence>
<accession>K0DWC6</accession>
<dbReference type="PANTHER" id="PTHR30136">
    <property type="entry name" value="HELIX-TURN-HELIX TRANSCRIPTIONAL REGULATOR, ICLR FAMILY"/>
    <property type="match status" value="1"/>
</dbReference>
<evidence type="ECO:0000256" key="1">
    <source>
        <dbReference type="ARBA" id="ARBA00023015"/>
    </source>
</evidence>
<dbReference type="InterPro" id="IPR050707">
    <property type="entry name" value="HTH_MetabolicPath_Reg"/>
</dbReference>
<dbReference type="PROSITE" id="PS51077">
    <property type="entry name" value="HTH_ICLR"/>
    <property type="match status" value="1"/>
</dbReference>
<keyword evidence="2" id="KW-0238">DNA-binding</keyword>
<name>K0DWC6_9BURK</name>
<evidence type="ECO:0000259" key="5">
    <source>
        <dbReference type="PROSITE" id="PS51078"/>
    </source>
</evidence>
<dbReference type="SMART" id="SM00346">
    <property type="entry name" value="HTH_ICLR"/>
    <property type="match status" value="1"/>
</dbReference>
<dbReference type="KEGG" id="bpx:BUPH_01573"/>
<dbReference type="GO" id="GO:0003700">
    <property type="term" value="F:DNA-binding transcription factor activity"/>
    <property type="evidence" value="ECO:0007669"/>
    <property type="project" value="TreeGrafter"/>
</dbReference>
<gene>
    <name evidence="6" type="ORF">BUPH_01573</name>
</gene>
<dbReference type="STRING" id="1229205.BUPH_01573"/>
<dbReference type="AlphaFoldDB" id="K0DWC6"/>
<dbReference type="SUPFAM" id="SSF46785">
    <property type="entry name" value="Winged helix' DNA-binding domain"/>
    <property type="match status" value="1"/>
</dbReference>
<evidence type="ECO:0000313" key="6">
    <source>
        <dbReference type="EMBL" id="AFT89022.1"/>
    </source>
</evidence>
<reference evidence="6 7" key="1">
    <citation type="journal article" date="2012" name="J. Bacteriol.">
        <title>Complete Genome Sequence of Burkholderia phenoliruptrix BR3459a (CLA1), a Heat-Tolerant, Nitrogen-Fixing Symbiont of Mimosa flocculosa.</title>
        <authorList>
            <person name="de Oliveira Cunha C."/>
            <person name="Goda Zuleta L.F."/>
            <person name="Paula de Almeida L.G."/>
            <person name="Prioli Ciapina L."/>
            <person name="Lustrino Borges W."/>
            <person name="Pitard R.M."/>
            <person name="Baldani J.I."/>
            <person name="Straliotto R."/>
            <person name="de Faria S.M."/>
            <person name="Hungria M."/>
            <person name="Sousa Cavada B."/>
            <person name="Mercante F.M."/>
            <person name="Ribeiro de Vasconcelos A.T."/>
        </authorList>
    </citation>
    <scope>NUCLEOTIDE SEQUENCE [LARGE SCALE GENOMIC DNA]</scope>
    <source>
        <strain evidence="6 7">BR3459a</strain>
    </source>
</reference>
<evidence type="ECO:0000256" key="3">
    <source>
        <dbReference type="ARBA" id="ARBA00023163"/>
    </source>
</evidence>
<dbReference type="InterPro" id="IPR036388">
    <property type="entry name" value="WH-like_DNA-bd_sf"/>
</dbReference>
<dbReference type="Pfam" id="PF01614">
    <property type="entry name" value="IclR_C"/>
    <property type="match status" value="1"/>
</dbReference>
<dbReference type="Gene3D" id="3.30.450.40">
    <property type="match status" value="1"/>
</dbReference>
<dbReference type="EMBL" id="CP003864">
    <property type="protein sequence ID" value="AFT89022.1"/>
    <property type="molecule type" value="Genomic_DNA"/>
</dbReference>
<dbReference type="GO" id="GO:0003677">
    <property type="term" value="F:DNA binding"/>
    <property type="evidence" value="ECO:0007669"/>
    <property type="project" value="UniProtKB-KW"/>
</dbReference>